<evidence type="ECO:0000259" key="2">
    <source>
        <dbReference type="Pfam" id="PF03781"/>
    </source>
</evidence>
<feature type="domain" description="Sulfatase-modifying factor enzyme-like" evidence="2">
    <location>
        <begin position="99"/>
        <end position="305"/>
    </location>
</feature>
<dbReference type="AlphaFoldDB" id="A0A9X0UEK4"/>
<dbReference type="PANTHER" id="PTHR23150:SF19">
    <property type="entry name" value="FORMYLGLYCINE-GENERATING ENZYME"/>
    <property type="match status" value="1"/>
</dbReference>
<feature type="chain" id="PRO_5040922756" evidence="1">
    <location>
        <begin position="20"/>
        <end position="528"/>
    </location>
</feature>
<dbReference type="InterPro" id="IPR016187">
    <property type="entry name" value="CTDL_fold"/>
</dbReference>
<sequence length="528" mass="57365">MKAAILATLLAALAPPALAQVPAAWDTTRWNPQPAADDLVLPLPCGGSLALREVAVPAGSGPLDDRRITLGSPEPDQGPSEFQRGSFIAGGFRGSGPARRFWLGKYEVTRDQYAAVTSGTCPAAAPEGRRPVADLSWFEALAFTEALNVWLLANARARLPTEDGAIGYLRLPTEDEWEYAVRGGAAVSETEFLAPLFPMPDGDEEAYVMAGSRRTGNRAQAIGQLQPNPLGLHDMLGNVAEMVLEPYRMNRVGRMHGHAGGRVIRGGYYSTPIDEIRSSLREEMPPFDASTGRATRTPQVGFRLALSVTATTSLPQTEAVRRAFAAEASSRQADVQRSAEDPQAALALLRRSVSDPAQQAAIRRVEAQLATDARMRGEQQREVVRAQIETLASLAFSSREVEFRAQLADRQLQQPGAREALAQRGPDEVRRVEAGIADLRRNGTAVLDSYGATLRRIAENAPRSVVVEQLALVRRDLQTRNLPRLGAYLDVIDRHIRDSQLGRAPAMPAIRADLDRAAEAAARNFRPR</sequence>
<dbReference type="SUPFAM" id="SSF56436">
    <property type="entry name" value="C-type lectin-like"/>
    <property type="match status" value="1"/>
</dbReference>
<evidence type="ECO:0000313" key="3">
    <source>
        <dbReference type="EMBL" id="MBC4017727.1"/>
    </source>
</evidence>
<evidence type="ECO:0000313" key="4">
    <source>
        <dbReference type="Proteomes" id="UP000600101"/>
    </source>
</evidence>
<dbReference type="InterPro" id="IPR042095">
    <property type="entry name" value="SUMF_sf"/>
</dbReference>
<keyword evidence="4" id="KW-1185">Reference proteome</keyword>
<feature type="signal peptide" evidence="1">
    <location>
        <begin position="1"/>
        <end position="19"/>
    </location>
</feature>
<keyword evidence="1" id="KW-0732">Signal</keyword>
<evidence type="ECO:0000256" key="1">
    <source>
        <dbReference type="SAM" id="SignalP"/>
    </source>
</evidence>
<organism evidence="3 4">
    <name type="scientific">Siccirubricoccus deserti</name>
    <dbReference type="NCBI Taxonomy" id="2013562"/>
    <lineage>
        <taxon>Bacteria</taxon>
        <taxon>Pseudomonadati</taxon>
        <taxon>Pseudomonadota</taxon>
        <taxon>Alphaproteobacteria</taxon>
        <taxon>Acetobacterales</taxon>
        <taxon>Roseomonadaceae</taxon>
        <taxon>Siccirubricoccus</taxon>
    </lineage>
</organism>
<comment type="caution">
    <text evidence="3">The sequence shown here is derived from an EMBL/GenBank/DDBJ whole genome shotgun (WGS) entry which is preliminary data.</text>
</comment>
<dbReference type="EMBL" id="JACOMF010000033">
    <property type="protein sequence ID" value="MBC4017727.1"/>
    <property type="molecule type" value="Genomic_DNA"/>
</dbReference>
<reference evidence="3" key="1">
    <citation type="submission" date="2020-08" db="EMBL/GenBank/DDBJ databases">
        <authorList>
            <person name="Hu Y."/>
            <person name="Nguyen S.V."/>
            <person name="Li F."/>
            <person name="Fanning S."/>
        </authorList>
    </citation>
    <scope>NUCLEOTIDE SEQUENCE</scope>
    <source>
        <strain evidence="3">SYSU D8009</strain>
    </source>
</reference>
<dbReference type="InterPro" id="IPR051043">
    <property type="entry name" value="Sulfatase_Mod_Factor_Kinase"/>
</dbReference>
<name>A0A9X0UEK4_9PROT</name>
<dbReference type="GO" id="GO:0120147">
    <property type="term" value="F:formylglycine-generating oxidase activity"/>
    <property type="evidence" value="ECO:0007669"/>
    <property type="project" value="TreeGrafter"/>
</dbReference>
<dbReference type="PANTHER" id="PTHR23150">
    <property type="entry name" value="SULFATASE MODIFYING FACTOR 1, 2"/>
    <property type="match status" value="1"/>
</dbReference>
<protein>
    <submittedName>
        <fullName evidence="3">SUMF1/EgtB/PvdO family nonheme iron enzyme</fullName>
    </submittedName>
</protein>
<dbReference type="Gene3D" id="3.90.1580.10">
    <property type="entry name" value="paralog of FGE (formylglycine-generating enzyme)"/>
    <property type="match status" value="1"/>
</dbReference>
<accession>A0A9X0UEK4</accession>
<dbReference type="Pfam" id="PF03781">
    <property type="entry name" value="FGE-sulfatase"/>
    <property type="match status" value="1"/>
</dbReference>
<dbReference type="RefSeq" id="WP_186772479.1">
    <property type="nucleotide sequence ID" value="NZ_JACOMF010000033.1"/>
</dbReference>
<dbReference type="Proteomes" id="UP000600101">
    <property type="component" value="Unassembled WGS sequence"/>
</dbReference>
<dbReference type="InterPro" id="IPR005532">
    <property type="entry name" value="SUMF_dom"/>
</dbReference>
<proteinExistence type="predicted"/>
<gene>
    <name evidence="3" type="ORF">H7965_20695</name>
</gene>